<proteinExistence type="predicted"/>
<comment type="caution">
    <text evidence="2">The sequence shown here is derived from an EMBL/GenBank/DDBJ whole genome shotgun (WGS) entry which is preliminary data.</text>
</comment>
<evidence type="ECO:0000313" key="3">
    <source>
        <dbReference type="Proteomes" id="UP001595814"/>
    </source>
</evidence>
<evidence type="ECO:0000313" key="2">
    <source>
        <dbReference type="EMBL" id="MFC4096092.1"/>
    </source>
</evidence>
<gene>
    <name evidence="2" type="ORF">ACFOUT_09405</name>
</gene>
<dbReference type="InterPro" id="IPR000305">
    <property type="entry name" value="GIY-YIG_endonuc"/>
</dbReference>
<dbReference type="EMBL" id="JBHSAW010000004">
    <property type="protein sequence ID" value="MFC4096092.1"/>
    <property type="molecule type" value="Genomic_DNA"/>
</dbReference>
<sequence length="94" mass="11341">MHYVYEIQSEKTQGYYIGETANLETRLNWHNNVELNIGVTRKSIPWRYHFTLAVPNRTIALRIEKHLKRMKSKVYLENLSKYPEISKRLLKKYS</sequence>
<evidence type="ECO:0000259" key="1">
    <source>
        <dbReference type="PROSITE" id="PS50164"/>
    </source>
</evidence>
<dbReference type="RefSeq" id="WP_192460294.1">
    <property type="nucleotide sequence ID" value="NZ_JACYFJ010000001.1"/>
</dbReference>
<dbReference type="Pfam" id="PF01541">
    <property type="entry name" value="GIY-YIG"/>
    <property type="match status" value="1"/>
</dbReference>
<dbReference type="SUPFAM" id="SSF82771">
    <property type="entry name" value="GIY-YIG endonuclease"/>
    <property type="match status" value="1"/>
</dbReference>
<accession>A0ABV8JMM3</accession>
<dbReference type="InterPro" id="IPR035901">
    <property type="entry name" value="GIY-YIG_endonuc_sf"/>
</dbReference>
<feature type="domain" description="GIY-YIG" evidence="1">
    <location>
        <begin position="1"/>
        <end position="77"/>
    </location>
</feature>
<reference evidence="3" key="1">
    <citation type="journal article" date="2019" name="Int. J. Syst. Evol. Microbiol.">
        <title>The Global Catalogue of Microorganisms (GCM) 10K type strain sequencing project: providing services to taxonomists for standard genome sequencing and annotation.</title>
        <authorList>
            <consortium name="The Broad Institute Genomics Platform"/>
            <consortium name="The Broad Institute Genome Sequencing Center for Infectious Disease"/>
            <person name="Wu L."/>
            <person name="Ma J."/>
        </authorList>
    </citation>
    <scope>NUCLEOTIDE SEQUENCE [LARGE SCALE GENOMIC DNA]</scope>
    <source>
        <strain evidence="3">CECT 7477</strain>
    </source>
</reference>
<keyword evidence="3" id="KW-1185">Reference proteome</keyword>
<organism evidence="2 3">
    <name type="scientific">Euzebyella saccharophila</name>
    <dbReference type="NCBI Taxonomy" id="679664"/>
    <lineage>
        <taxon>Bacteria</taxon>
        <taxon>Pseudomonadati</taxon>
        <taxon>Bacteroidota</taxon>
        <taxon>Flavobacteriia</taxon>
        <taxon>Flavobacteriales</taxon>
        <taxon>Flavobacteriaceae</taxon>
        <taxon>Euzebyella</taxon>
    </lineage>
</organism>
<dbReference type="PROSITE" id="PS50164">
    <property type="entry name" value="GIY_YIG"/>
    <property type="match status" value="1"/>
</dbReference>
<dbReference type="Gene3D" id="3.40.1440.10">
    <property type="entry name" value="GIY-YIG endonuclease"/>
    <property type="match status" value="1"/>
</dbReference>
<name>A0ABV8JMM3_9FLAO</name>
<dbReference type="Proteomes" id="UP001595814">
    <property type="component" value="Unassembled WGS sequence"/>
</dbReference>
<protein>
    <submittedName>
        <fullName evidence="2">GIY-YIG nuclease family protein</fullName>
    </submittedName>
</protein>